<dbReference type="AlphaFoldDB" id="A0AAD4SVG0"/>
<comment type="pathway">
    <text evidence="1">Protein modification; protein ubiquitination.</text>
</comment>
<dbReference type="Pfam" id="PF10585">
    <property type="entry name" value="UBA_E1_SCCH"/>
    <property type="match status" value="1"/>
</dbReference>
<dbReference type="GO" id="GO:0008641">
    <property type="term" value="F:ubiquitin-like modifier activating enzyme activity"/>
    <property type="evidence" value="ECO:0007669"/>
    <property type="project" value="InterPro"/>
</dbReference>
<gene>
    <name evidence="4" type="ORF">MKW98_001481</name>
</gene>
<name>A0AAD4SVG0_9MAGN</name>
<dbReference type="InterPro" id="IPR035985">
    <property type="entry name" value="Ubiquitin-activating_enz"/>
</dbReference>
<evidence type="ECO:0000256" key="2">
    <source>
        <dbReference type="ARBA" id="ARBA00005673"/>
    </source>
</evidence>
<dbReference type="InterPro" id="IPR042063">
    <property type="entry name" value="Ubi_acti_E1_SCCH"/>
</dbReference>
<dbReference type="SUPFAM" id="SSF69572">
    <property type="entry name" value="Activating enzymes of the ubiquitin-like proteins"/>
    <property type="match status" value="1"/>
</dbReference>
<comment type="caution">
    <text evidence="4">The sequence shown here is derived from an EMBL/GenBank/DDBJ whole genome shotgun (WGS) entry which is preliminary data.</text>
</comment>
<dbReference type="EMBL" id="JAJJMB010008074">
    <property type="protein sequence ID" value="KAI3925627.1"/>
    <property type="molecule type" value="Genomic_DNA"/>
</dbReference>
<organism evidence="4 5">
    <name type="scientific">Papaver atlanticum</name>
    <dbReference type="NCBI Taxonomy" id="357466"/>
    <lineage>
        <taxon>Eukaryota</taxon>
        <taxon>Viridiplantae</taxon>
        <taxon>Streptophyta</taxon>
        <taxon>Embryophyta</taxon>
        <taxon>Tracheophyta</taxon>
        <taxon>Spermatophyta</taxon>
        <taxon>Magnoliopsida</taxon>
        <taxon>Ranunculales</taxon>
        <taxon>Papaveraceae</taxon>
        <taxon>Papaveroideae</taxon>
        <taxon>Papaver</taxon>
    </lineage>
</organism>
<evidence type="ECO:0000256" key="1">
    <source>
        <dbReference type="ARBA" id="ARBA00004906"/>
    </source>
</evidence>
<evidence type="ECO:0000259" key="3">
    <source>
        <dbReference type="Pfam" id="PF10585"/>
    </source>
</evidence>
<comment type="similarity">
    <text evidence="2">Belongs to the ubiquitin-activating E1 family.</text>
</comment>
<dbReference type="Proteomes" id="UP001202328">
    <property type="component" value="Unassembled WGS sequence"/>
</dbReference>
<dbReference type="InterPro" id="IPR019572">
    <property type="entry name" value="UBA_E1_SCCH"/>
</dbReference>
<protein>
    <recommendedName>
        <fullName evidence="3">Ubiquitin-activating enzyme SCCH domain-containing protein</fullName>
    </recommendedName>
</protein>
<sequence length="206" mass="23715">MQNQTTILCLNQTKRISFFAVHQSSNRLLNHMLPKKRPTTTVLVDNTNINTAGEGESLLKKSKIRRLFGANMLISGIEPIGCRNCKESYSRWCQIRNSALDNVHSRIYVDQKCLYFQKPLLESGTLGAKCIDHCLTWVRSEFEGVLEKAPTEVNSYLPNPTEYINAMKKAGLPHLGPSKLRCIFEDYFDKRVKQLTFSFSEEFQFW</sequence>
<proteinExistence type="inferred from homology"/>
<keyword evidence="5" id="KW-1185">Reference proteome</keyword>
<dbReference type="Gene3D" id="3.40.50.720">
    <property type="entry name" value="NAD(P)-binding Rossmann-like Domain"/>
    <property type="match status" value="1"/>
</dbReference>
<evidence type="ECO:0000313" key="4">
    <source>
        <dbReference type="EMBL" id="KAI3925627.1"/>
    </source>
</evidence>
<evidence type="ECO:0000313" key="5">
    <source>
        <dbReference type="Proteomes" id="UP001202328"/>
    </source>
</evidence>
<dbReference type="Gene3D" id="1.10.10.2660">
    <property type="entry name" value="Ubiquitin-activating enzyme E1, SCCH domain"/>
    <property type="match status" value="1"/>
</dbReference>
<accession>A0AAD4SVG0</accession>
<reference evidence="4" key="1">
    <citation type="submission" date="2022-04" db="EMBL/GenBank/DDBJ databases">
        <title>A functionally conserved STORR gene fusion in Papaver species that diverged 16.8 million years ago.</title>
        <authorList>
            <person name="Catania T."/>
        </authorList>
    </citation>
    <scope>NUCLEOTIDE SEQUENCE</scope>
    <source>
        <strain evidence="4">S-188037</strain>
    </source>
</reference>
<feature type="domain" description="Ubiquitin-activating enzyme SCCH" evidence="3">
    <location>
        <begin position="131"/>
        <end position="170"/>
    </location>
</feature>